<organism evidence="1 2">
    <name type="scientific">Pseudomonas fluorescens</name>
    <dbReference type="NCBI Taxonomy" id="294"/>
    <lineage>
        <taxon>Bacteria</taxon>
        <taxon>Pseudomonadati</taxon>
        <taxon>Pseudomonadota</taxon>
        <taxon>Gammaproteobacteria</taxon>
        <taxon>Pseudomonadales</taxon>
        <taxon>Pseudomonadaceae</taxon>
        <taxon>Pseudomonas</taxon>
    </lineage>
</organism>
<reference evidence="1 2" key="1">
    <citation type="submission" date="2019-09" db="EMBL/GenBank/DDBJ databases">
        <authorList>
            <person name="Chandra G."/>
            <person name="Truman W A."/>
        </authorList>
    </citation>
    <scope>NUCLEOTIDE SEQUENCE [LARGE SCALE GENOMIC DNA]</scope>
    <source>
        <strain evidence="1">PS941</strain>
    </source>
</reference>
<dbReference type="Proteomes" id="UP000326452">
    <property type="component" value="Unassembled WGS sequence"/>
</dbReference>
<evidence type="ECO:0008006" key="3">
    <source>
        <dbReference type="Google" id="ProtNLM"/>
    </source>
</evidence>
<dbReference type="EMBL" id="CABVJC010000005">
    <property type="protein sequence ID" value="VVQ05610.1"/>
    <property type="molecule type" value="Genomic_DNA"/>
</dbReference>
<proteinExistence type="predicted"/>
<sequence length="175" mass="19865">MSCNFSRCKSGPPLIDHSRKSPAILERPCSAGRKMIPTKLKLLIENQPGNTLRTDKQSVTEALKQLNIDINSELAEFFLNYTITFFKSSSSDEELCDIADPSNEIEIGTNFIHEVWELPENLVCLTNIQGEGCYLYDINSGEILDFSLANRDDFLAGKTQQKWASLFEFLIWYLS</sequence>
<evidence type="ECO:0000313" key="2">
    <source>
        <dbReference type="Proteomes" id="UP000326452"/>
    </source>
</evidence>
<dbReference type="SUPFAM" id="SSF160631">
    <property type="entry name" value="SMI1/KNR4-like"/>
    <property type="match status" value="1"/>
</dbReference>
<dbReference type="AlphaFoldDB" id="A0A5E7U4C6"/>
<protein>
    <recommendedName>
        <fullName evidence="3">Knr4/Smi1-like domain-containing protein</fullName>
    </recommendedName>
</protein>
<evidence type="ECO:0000313" key="1">
    <source>
        <dbReference type="EMBL" id="VVQ05610.1"/>
    </source>
</evidence>
<dbReference type="RefSeq" id="WP_191625162.1">
    <property type="nucleotide sequence ID" value="NZ_CABVJC010000005.1"/>
</dbReference>
<name>A0A5E7U4C6_PSEFL</name>
<dbReference type="Gene3D" id="3.40.1580.10">
    <property type="entry name" value="SMI1/KNR4-like"/>
    <property type="match status" value="1"/>
</dbReference>
<dbReference type="InterPro" id="IPR037883">
    <property type="entry name" value="Knr4/Smi1-like_sf"/>
</dbReference>
<gene>
    <name evidence="1" type="ORF">PS941_03038</name>
</gene>
<accession>A0A5E7U4C6</accession>